<protein>
    <submittedName>
        <fullName evidence="1">Uncharacterized protein</fullName>
    </submittedName>
</protein>
<evidence type="ECO:0000313" key="2">
    <source>
        <dbReference type="Proteomes" id="UP000625711"/>
    </source>
</evidence>
<dbReference type="AlphaFoldDB" id="A0A834HQ24"/>
<dbReference type="Proteomes" id="UP000625711">
    <property type="component" value="Unassembled WGS sequence"/>
</dbReference>
<comment type="caution">
    <text evidence="1">The sequence shown here is derived from an EMBL/GenBank/DDBJ whole genome shotgun (WGS) entry which is preliminary data.</text>
</comment>
<dbReference type="EMBL" id="JAACXV010014526">
    <property type="protein sequence ID" value="KAF7266555.1"/>
    <property type="molecule type" value="Genomic_DNA"/>
</dbReference>
<accession>A0A834HQ24</accession>
<keyword evidence="2" id="KW-1185">Reference proteome</keyword>
<sequence>MPKNPPTHLHKTAFAMAAIQQGSHFEFVKLYPQDPVLRRASKRSEPIPACHGFAEIVVCHLWTSDILINIHRFITVVFLEISWKLK</sequence>
<gene>
    <name evidence="1" type="ORF">GWI33_020063</name>
</gene>
<organism evidence="1 2">
    <name type="scientific">Rhynchophorus ferrugineus</name>
    <name type="common">Red palm weevil</name>
    <name type="synonym">Curculio ferrugineus</name>
    <dbReference type="NCBI Taxonomy" id="354439"/>
    <lineage>
        <taxon>Eukaryota</taxon>
        <taxon>Metazoa</taxon>
        <taxon>Ecdysozoa</taxon>
        <taxon>Arthropoda</taxon>
        <taxon>Hexapoda</taxon>
        <taxon>Insecta</taxon>
        <taxon>Pterygota</taxon>
        <taxon>Neoptera</taxon>
        <taxon>Endopterygota</taxon>
        <taxon>Coleoptera</taxon>
        <taxon>Polyphaga</taxon>
        <taxon>Cucujiformia</taxon>
        <taxon>Curculionidae</taxon>
        <taxon>Dryophthorinae</taxon>
        <taxon>Rhynchophorus</taxon>
    </lineage>
</organism>
<proteinExistence type="predicted"/>
<reference evidence="1" key="1">
    <citation type="submission" date="2020-08" db="EMBL/GenBank/DDBJ databases">
        <title>Genome sequencing and assembly of the red palm weevil Rhynchophorus ferrugineus.</title>
        <authorList>
            <person name="Dias G.B."/>
            <person name="Bergman C.M."/>
            <person name="Manee M."/>
        </authorList>
    </citation>
    <scope>NUCLEOTIDE SEQUENCE</scope>
    <source>
        <strain evidence="1">AA-2017</strain>
        <tissue evidence="1">Whole larva</tissue>
    </source>
</reference>
<name>A0A834HQ24_RHYFE</name>
<evidence type="ECO:0000313" key="1">
    <source>
        <dbReference type="EMBL" id="KAF7266555.1"/>
    </source>
</evidence>